<dbReference type="InterPro" id="IPR023393">
    <property type="entry name" value="START-like_dom_sf"/>
</dbReference>
<evidence type="ECO:0000313" key="5">
    <source>
        <dbReference type="Proteomes" id="UP000236745"/>
    </source>
</evidence>
<name>A0A1H6D6P2_9GAMM</name>
<dbReference type="AlphaFoldDB" id="A0A1H6D6P2"/>
<accession>A0A1H6D6P2</accession>
<dbReference type="Proteomes" id="UP000236745">
    <property type="component" value="Unassembled WGS sequence"/>
</dbReference>
<dbReference type="SUPFAM" id="SSF55961">
    <property type="entry name" value="Bet v1-like"/>
    <property type="match status" value="1"/>
</dbReference>
<dbReference type="Gene3D" id="3.30.530.20">
    <property type="match status" value="1"/>
</dbReference>
<evidence type="ECO:0000256" key="1">
    <source>
        <dbReference type="ARBA" id="ARBA00008918"/>
    </source>
</evidence>
<keyword evidence="2" id="KW-1277">Toxin-antitoxin system</keyword>
<feature type="domain" description="Coenzyme Q-binding protein COQ10 START" evidence="3">
    <location>
        <begin position="12"/>
        <end position="134"/>
    </location>
</feature>
<dbReference type="CDD" id="cd07813">
    <property type="entry name" value="COQ10p_like"/>
    <property type="match status" value="1"/>
</dbReference>
<sequence>MAQVNRSALVLHTADEMFELVNDVRRYPEFLPWCSSTEVVHESEDTLEATLYLAKGGLKYSFTTRNSLQRPERMEIKLVEGPFKSLTGIWTFTPLSDEASKVELNMHFEFSGKLTGIAMGKVFNSVATTLVDAFVTRADQVYG</sequence>
<dbReference type="OrthoDB" id="9804759at2"/>
<comment type="similarity">
    <text evidence="1">Belongs to the ribosome association toxin RatA family.</text>
</comment>
<dbReference type="Pfam" id="PF03364">
    <property type="entry name" value="Polyketide_cyc"/>
    <property type="match status" value="1"/>
</dbReference>
<evidence type="ECO:0000313" key="4">
    <source>
        <dbReference type="EMBL" id="SEG81030.1"/>
    </source>
</evidence>
<gene>
    <name evidence="4" type="ORF">SAMN05444390_105117</name>
</gene>
<dbReference type="GO" id="GO:0045333">
    <property type="term" value="P:cellular respiration"/>
    <property type="evidence" value="ECO:0007669"/>
    <property type="project" value="InterPro"/>
</dbReference>
<dbReference type="InterPro" id="IPR005031">
    <property type="entry name" value="COQ10_START"/>
</dbReference>
<dbReference type="InterPro" id="IPR044996">
    <property type="entry name" value="COQ10-like"/>
</dbReference>
<dbReference type="RefSeq" id="WP_104004951.1">
    <property type="nucleotide sequence ID" value="NZ_FNVQ01000005.1"/>
</dbReference>
<dbReference type="PANTHER" id="PTHR12901">
    <property type="entry name" value="SPERM PROTEIN HOMOLOG"/>
    <property type="match status" value="1"/>
</dbReference>
<organism evidence="4 5">
    <name type="scientific">Marinobacterium lutimaris</name>
    <dbReference type="NCBI Taxonomy" id="568106"/>
    <lineage>
        <taxon>Bacteria</taxon>
        <taxon>Pseudomonadati</taxon>
        <taxon>Pseudomonadota</taxon>
        <taxon>Gammaproteobacteria</taxon>
        <taxon>Oceanospirillales</taxon>
        <taxon>Oceanospirillaceae</taxon>
        <taxon>Marinobacterium</taxon>
    </lineage>
</organism>
<proteinExistence type="inferred from homology"/>
<dbReference type="PANTHER" id="PTHR12901:SF10">
    <property type="entry name" value="COENZYME Q-BINDING PROTEIN COQ10, MITOCHONDRIAL"/>
    <property type="match status" value="1"/>
</dbReference>
<protein>
    <submittedName>
        <fullName evidence="4">Ribosome association toxin PasT (RatA) of the RatAB toxin-antitoxin module</fullName>
    </submittedName>
</protein>
<dbReference type="GO" id="GO:0048039">
    <property type="term" value="F:ubiquinone binding"/>
    <property type="evidence" value="ECO:0007669"/>
    <property type="project" value="InterPro"/>
</dbReference>
<reference evidence="4 5" key="1">
    <citation type="submission" date="2016-10" db="EMBL/GenBank/DDBJ databases">
        <authorList>
            <person name="de Groot N.N."/>
        </authorList>
    </citation>
    <scope>NUCLEOTIDE SEQUENCE [LARGE SCALE GENOMIC DNA]</scope>
    <source>
        <strain evidence="4 5">DSM 22012</strain>
    </source>
</reference>
<evidence type="ECO:0000256" key="2">
    <source>
        <dbReference type="ARBA" id="ARBA00022649"/>
    </source>
</evidence>
<dbReference type="EMBL" id="FNVQ01000005">
    <property type="protein sequence ID" value="SEG81030.1"/>
    <property type="molecule type" value="Genomic_DNA"/>
</dbReference>
<keyword evidence="5" id="KW-1185">Reference proteome</keyword>
<evidence type="ECO:0000259" key="3">
    <source>
        <dbReference type="Pfam" id="PF03364"/>
    </source>
</evidence>